<dbReference type="OrthoDB" id="8261at2157"/>
<dbReference type="EMBL" id="CP006867">
    <property type="protein sequence ID" value="ALU12075.1"/>
    <property type="molecule type" value="Genomic_DNA"/>
</dbReference>
<dbReference type="GeneID" id="30680938"/>
<sequence length="504" mass="55499">MDELKVGIVQKTLSYISEEMGVVLRNSSSSPNIRERLDFSCAIFDSHGRVVAEAEHIPVHLGSMAWASKKLIEAYESLGLGSGDVLMTNDPYLTGTHLNDVTMVSRYSDFYIAVKAHYVDIGGPKAGSLNPFAKYLYEEGIVIKPIRAASNWVLSKEATNLARSVRNPRLFVADVNAQLSSIRWGYMQLKEFIEKKTLDFIKSAIDSYIEITRESYAQTLIPLAGTHGSSEIPLELPNLDIAHIRLSVKIDTEKVFFDFTESDDEVDYNLNAVEGISYAAASFFIKSFFGAQKDVNQGLYDVIHVKTRKGSILNPNYPRAVGAGNLETSQRILQSIILAFSKITDEVPSLGPGTMSNLIISYKDRTYYETNGGGGSATKWEDGENGVQWGMTNTLNTPIEVIESELPILFTEYGIRRNSGGKGRRKGGDGIVREFESLDDITVITLLSQTRFPSYGIGGTNGSPGRIVVYRSGSEVVQTNGYLELNLKKGDRVRLETPGAGGHK</sequence>
<dbReference type="Pfam" id="PF02538">
    <property type="entry name" value="Hydantoinase_B"/>
    <property type="match status" value="1"/>
</dbReference>
<dbReference type="Proteomes" id="UP000060778">
    <property type="component" value="Chromosome"/>
</dbReference>
<dbReference type="AlphaFoldDB" id="A0A0U3E2C8"/>
<dbReference type="PATRIC" id="fig|940295.4.peg.1526"/>
<dbReference type="GO" id="GO:0005829">
    <property type="term" value="C:cytosol"/>
    <property type="evidence" value="ECO:0007669"/>
    <property type="project" value="TreeGrafter"/>
</dbReference>
<dbReference type="PANTHER" id="PTHR11365">
    <property type="entry name" value="5-OXOPROLINASE RELATED"/>
    <property type="match status" value="1"/>
</dbReference>
<keyword evidence="3" id="KW-1185">Reference proteome</keyword>
<feature type="domain" description="Hydantoinase B/oxoprolinase" evidence="1">
    <location>
        <begin position="2"/>
        <end position="502"/>
    </location>
</feature>
<proteinExistence type="predicted"/>
<gene>
    <name evidence="2" type="ORF">EYM_07830</name>
</gene>
<evidence type="ECO:0000313" key="2">
    <source>
        <dbReference type="EMBL" id="ALU12075.1"/>
    </source>
</evidence>
<dbReference type="GO" id="GO:0017168">
    <property type="term" value="F:5-oxoprolinase (ATP-hydrolyzing) activity"/>
    <property type="evidence" value="ECO:0007669"/>
    <property type="project" value="TreeGrafter"/>
</dbReference>
<name>A0A0U3E2C8_9CREN</name>
<dbReference type="InterPro" id="IPR045079">
    <property type="entry name" value="Oxoprolinase-like"/>
</dbReference>
<dbReference type="KEGG" id="iis:EYM_07830"/>
<dbReference type="RefSeq" id="WP_075050518.1">
    <property type="nucleotide sequence ID" value="NZ_CP006867.1"/>
</dbReference>
<evidence type="ECO:0000259" key="1">
    <source>
        <dbReference type="Pfam" id="PF02538"/>
    </source>
</evidence>
<dbReference type="GO" id="GO:0006749">
    <property type="term" value="P:glutathione metabolic process"/>
    <property type="evidence" value="ECO:0007669"/>
    <property type="project" value="TreeGrafter"/>
</dbReference>
<accession>A0A0U3E2C8</accession>
<dbReference type="InterPro" id="IPR003692">
    <property type="entry name" value="Hydantoinase_B"/>
</dbReference>
<protein>
    <submittedName>
        <fullName evidence="2">5-oxoprolinase</fullName>
    </submittedName>
</protein>
<evidence type="ECO:0000313" key="3">
    <source>
        <dbReference type="Proteomes" id="UP000060778"/>
    </source>
</evidence>
<organism evidence="2 3">
    <name type="scientific">Ignicoccus islandicus DSM 13165</name>
    <dbReference type="NCBI Taxonomy" id="940295"/>
    <lineage>
        <taxon>Archaea</taxon>
        <taxon>Thermoproteota</taxon>
        <taxon>Thermoprotei</taxon>
        <taxon>Desulfurococcales</taxon>
        <taxon>Desulfurococcaceae</taxon>
        <taxon>Ignicoccus</taxon>
    </lineage>
</organism>
<dbReference type="PANTHER" id="PTHR11365:SF23">
    <property type="entry name" value="HYPOTHETICAL 5-OXOPROLINASE (EUROFUNG)-RELATED"/>
    <property type="match status" value="1"/>
</dbReference>
<dbReference type="STRING" id="940295.EYM_07830"/>
<reference evidence="2 3" key="1">
    <citation type="submission" date="2013-11" db="EMBL/GenBank/DDBJ databases">
        <title>Comparative genomics of Ignicoccus.</title>
        <authorList>
            <person name="Podar M."/>
        </authorList>
    </citation>
    <scope>NUCLEOTIDE SEQUENCE [LARGE SCALE GENOMIC DNA]</scope>
    <source>
        <strain evidence="2 3">DSM 13165</strain>
    </source>
</reference>